<proteinExistence type="predicted"/>
<evidence type="ECO:0000313" key="3">
    <source>
        <dbReference type="Proteomes" id="UP000038011"/>
    </source>
</evidence>
<gene>
    <name evidence="2" type="ORF">SU32_01970</name>
</gene>
<evidence type="ECO:0000259" key="1">
    <source>
        <dbReference type="Pfam" id="PF08818"/>
    </source>
</evidence>
<dbReference type="STRING" id="1514904.SU32_01970"/>
<dbReference type="OrthoDB" id="328972at2"/>
<protein>
    <recommendedName>
        <fullName evidence="1">YdhG-like domain-containing protein</fullName>
    </recommendedName>
</protein>
<organism evidence="2 3">
    <name type="scientific">Ahrensia marina</name>
    <dbReference type="NCBI Taxonomy" id="1514904"/>
    <lineage>
        <taxon>Bacteria</taxon>
        <taxon>Pseudomonadati</taxon>
        <taxon>Pseudomonadota</taxon>
        <taxon>Alphaproteobacteria</taxon>
        <taxon>Hyphomicrobiales</taxon>
        <taxon>Ahrensiaceae</taxon>
        <taxon>Ahrensia</taxon>
    </lineage>
</organism>
<sequence>MNSNDLYDDLKAQIFEVATQNDKIGALEESLKWGQRSFTSKRKNVGSSVRLSKTDDKTVAMYFICTTRLVDRFSELYPNAFNYQDGRALVFEAGQEYDRDALKHCIGMALTYKLKS</sequence>
<evidence type="ECO:0000313" key="2">
    <source>
        <dbReference type="EMBL" id="KPB02543.1"/>
    </source>
</evidence>
<dbReference type="RefSeq" id="WP_053997651.1">
    <property type="nucleotide sequence ID" value="NZ_JXMU01000002.1"/>
</dbReference>
<feature type="domain" description="YdhG-like" evidence="1">
    <location>
        <begin position="20"/>
        <end position="109"/>
    </location>
</feature>
<name>A0A0M9GPD4_9HYPH</name>
<dbReference type="AlphaFoldDB" id="A0A0M9GPD4"/>
<dbReference type="EMBL" id="JXMU01000002">
    <property type="protein sequence ID" value="KPB02543.1"/>
    <property type="molecule type" value="Genomic_DNA"/>
</dbReference>
<dbReference type="Proteomes" id="UP000038011">
    <property type="component" value="Unassembled WGS sequence"/>
</dbReference>
<accession>A0A0M9GPD4</accession>
<dbReference type="InterPro" id="IPR014922">
    <property type="entry name" value="YdhG-like"/>
</dbReference>
<dbReference type="PATRIC" id="fig|1514904.3.peg.1594"/>
<reference evidence="2 3" key="1">
    <citation type="submission" date="2015-01" db="EMBL/GenBank/DDBJ databases">
        <title>Ahrensia donghaiensis sp. nov., a novel dimethylsulphoniopropionate-cleavage bacterium isolated from seawater and emended descriptions of the genus Ahrensia and Ahrensia kielensis.</title>
        <authorList>
            <person name="Liu J."/>
        </authorList>
    </citation>
    <scope>NUCLEOTIDE SEQUENCE [LARGE SCALE GENOMIC DNA]</scope>
    <source>
        <strain evidence="2 3">LZD062</strain>
    </source>
</reference>
<dbReference type="Pfam" id="PF08818">
    <property type="entry name" value="DUF1801"/>
    <property type="match status" value="1"/>
</dbReference>
<keyword evidence="3" id="KW-1185">Reference proteome</keyword>
<dbReference type="SUPFAM" id="SSF159888">
    <property type="entry name" value="YdhG-like"/>
    <property type="match status" value="1"/>
</dbReference>
<comment type="caution">
    <text evidence="2">The sequence shown here is derived from an EMBL/GenBank/DDBJ whole genome shotgun (WGS) entry which is preliminary data.</text>
</comment>